<reference evidence="3" key="1">
    <citation type="submission" date="2022-11" db="UniProtKB">
        <authorList>
            <consortium name="WormBaseParasite"/>
        </authorList>
    </citation>
    <scope>IDENTIFICATION</scope>
</reference>
<dbReference type="Pfam" id="PF05208">
    <property type="entry name" value="ALG3"/>
    <property type="match status" value="1"/>
</dbReference>
<dbReference type="AlphaFoldDB" id="A0A914NFQ3"/>
<sequence length="84" mass="10258">MPYLQPYLFSTEKIKGGFTANILYINYIQKLIGRHICNNYPAFHLYIYRLFYSLTDEGKNIRRAQYIFAFYIFLIFTCFRIYLK</sequence>
<evidence type="ECO:0000313" key="2">
    <source>
        <dbReference type="Proteomes" id="UP000887563"/>
    </source>
</evidence>
<protein>
    <submittedName>
        <fullName evidence="3">Uncharacterized protein</fullName>
    </submittedName>
</protein>
<name>A0A914NFQ3_MELIC</name>
<keyword evidence="1" id="KW-0472">Membrane</keyword>
<evidence type="ECO:0000256" key="1">
    <source>
        <dbReference type="SAM" id="Phobius"/>
    </source>
</evidence>
<keyword evidence="1" id="KW-1133">Transmembrane helix</keyword>
<dbReference type="Proteomes" id="UP000887563">
    <property type="component" value="Unplaced"/>
</dbReference>
<keyword evidence="2" id="KW-1185">Reference proteome</keyword>
<feature type="transmembrane region" description="Helical" evidence="1">
    <location>
        <begin position="64"/>
        <end position="83"/>
    </location>
</feature>
<dbReference type="InterPro" id="IPR007873">
    <property type="entry name" value="Glycosyltransferase_ALG3"/>
</dbReference>
<proteinExistence type="predicted"/>
<keyword evidence="1" id="KW-0812">Transmembrane</keyword>
<accession>A0A914NFQ3</accession>
<evidence type="ECO:0000313" key="3">
    <source>
        <dbReference type="WBParaSite" id="Minc3s06078g39298"/>
    </source>
</evidence>
<dbReference type="GO" id="GO:0000030">
    <property type="term" value="F:mannosyltransferase activity"/>
    <property type="evidence" value="ECO:0007669"/>
    <property type="project" value="InterPro"/>
</dbReference>
<organism evidence="2 3">
    <name type="scientific">Meloidogyne incognita</name>
    <name type="common">Southern root-knot nematode worm</name>
    <name type="synonym">Oxyuris incognita</name>
    <dbReference type="NCBI Taxonomy" id="6306"/>
    <lineage>
        <taxon>Eukaryota</taxon>
        <taxon>Metazoa</taxon>
        <taxon>Ecdysozoa</taxon>
        <taxon>Nematoda</taxon>
        <taxon>Chromadorea</taxon>
        <taxon>Rhabditida</taxon>
        <taxon>Tylenchina</taxon>
        <taxon>Tylenchomorpha</taxon>
        <taxon>Tylenchoidea</taxon>
        <taxon>Meloidogynidae</taxon>
        <taxon>Meloidogyninae</taxon>
        <taxon>Meloidogyne</taxon>
        <taxon>Meloidogyne incognita group</taxon>
    </lineage>
</organism>
<dbReference type="WBParaSite" id="Minc3s06078g39298">
    <property type="protein sequence ID" value="Minc3s06078g39298"/>
    <property type="gene ID" value="Minc3s06078g39298"/>
</dbReference>